<evidence type="ECO:0000313" key="2">
    <source>
        <dbReference type="Proteomes" id="UP000001353"/>
    </source>
</evidence>
<keyword evidence="1" id="KW-0614">Plasmid</keyword>
<dbReference type="KEGG" id="rli:RLO149_p630210"/>
<sequence length="55" mass="6429">MILPIIANKAHSYVKVMPEMNFGNRLDDAMIHIGRKHLNNCFKRSSRIYTKVELL</sequence>
<gene>
    <name evidence="1" type="ordered locus">RLO149_p630210</name>
</gene>
<keyword evidence="2" id="KW-1185">Reference proteome</keyword>
<evidence type="ECO:0000313" key="1">
    <source>
        <dbReference type="EMBL" id="AEI96540.1"/>
    </source>
</evidence>
<proteinExistence type="predicted"/>
<geneLocation type="plasmid" evidence="1 2">
    <name>pRLO149_63</name>
</geneLocation>
<dbReference type="Proteomes" id="UP000001353">
    <property type="component" value="Plasmid pRLO149_63"/>
</dbReference>
<organism evidence="1 2">
    <name type="scientific">Roseobacter litoralis (strain ATCC 49566 / DSM 6996 / JCM 21268 / NBRC 15278 / OCh 149)</name>
    <dbReference type="NCBI Taxonomy" id="391595"/>
    <lineage>
        <taxon>Bacteria</taxon>
        <taxon>Pseudomonadati</taxon>
        <taxon>Pseudomonadota</taxon>
        <taxon>Alphaproteobacteria</taxon>
        <taxon>Rhodobacterales</taxon>
        <taxon>Roseobacteraceae</taxon>
        <taxon>Roseobacter</taxon>
    </lineage>
</organism>
<accession>F7ZMK3</accession>
<reference evidence="1 2" key="1">
    <citation type="journal article" date="2011" name="BMC Genomics">
        <title>Comparative genome analysis and genome-guided physiological analysis of Roseobacter litoralis.</title>
        <authorList>
            <person name="Kalhoefer D."/>
            <person name="Thole S."/>
            <person name="Voget S."/>
            <person name="Lehmann R."/>
            <person name="Liesegang H."/>
            <person name="Wollher A."/>
            <person name="Daniel R."/>
            <person name="Simon M."/>
            <person name="Brinkhoff T."/>
        </authorList>
    </citation>
    <scope>NUCLEOTIDE SEQUENCE [LARGE SCALE GENOMIC DNA]</scope>
    <source>
        <strain evidence="1">Och 149</strain>
        <plasmid evidence="2">pRLO149_63</plasmid>
    </source>
</reference>
<name>F7ZMK3_ROSLO</name>
<protein>
    <submittedName>
        <fullName evidence="1">Uncharacterized protein</fullName>
    </submittedName>
</protein>
<dbReference type="HOGENOM" id="CLU_3029627_0_0_5"/>
<dbReference type="EMBL" id="CP002626">
    <property type="protein sequence ID" value="AEI96540.1"/>
    <property type="molecule type" value="Genomic_DNA"/>
</dbReference>
<dbReference type="AlphaFoldDB" id="F7ZMK3"/>